<gene>
    <name evidence="3" type="ORF">LPJ64_000897</name>
</gene>
<keyword evidence="2" id="KW-1133">Transmembrane helix</keyword>
<dbReference type="Proteomes" id="UP001145021">
    <property type="component" value="Unassembled WGS sequence"/>
</dbReference>
<accession>A0A9W8CMK0</accession>
<comment type="caution">
    <text evidence="3">The sequence shown here is derived from an EMBL/GenBank/DDBJ whole genome shotgun (WGS) entry which is preliminary data.</text>
</comment>
<evidence type="ECO:0000256" key="1">
    <source>
        <dbReference type="SAM" id="MobiDB-lite"/>
    </source>
</evidence>
<dbReference type="EMBL" id="JANBOH010000021">
    <property type="protein sequence ID" value="KAJ1647719.1"/>
    <property type="molecule type" value="Genomic_DNA"/>
</dbReference>
<dbReference type="AlphaFoldDB" id="A0A9W8CMK0"/>
<organism evidence="3 4">
    <name type="scientific">Coemansia asiatica</name>
    <dbReference type="NCBI Taxonomy" id="1052880"/>
    <lineage>
        <taxon>Eukaryota</taxon>
        <taxon>Fungi</taxon>
        <taxon>Fungi incertae sedis</taxon>
        <taxon>Zoopagomycota</taxon>
        <taxon>Kickxellomycotina</taxon>
        <taxon>Kickxellomycetes</taxon>
        <taxon>Kickxellales</taxon>
        <taxon>Kickxellaceae</taxon>
        <taxon>Coemansia</taxon>
    </lineage>
</organism>
<feature type="transmembrane region" description="Helical" evidence="2">
    <location>
        <begin position="82"/>
        <end position="105"/>
    </location>
</feature>
<sequence length="265" mass="29336">MAKPIYYSPNSLPKPRATLLIPDGGVIATRVHYETLNDAMFLLRVTLLSSILCLTCVVLLSLATANVDIKLGIMAITSYPKLLFSSTVWSSTSVFSAIQVVWFMAYCAFSHLIRLHFNTTDPPRDWDDRNGEWSVVELDVRIVPKLSLPQSTVQIQPQTQSQTGTLSSSGHNNLQPQARTVRFAPTELLDASETDDDSSMLPMLGSSCRPANVDAILSKSTCDQWKLCVLPSIKSGIEQTLSTNITLLTPDTDFAMWMAKEKHKE</sequence>
<keyword evidence="2" id="KW-0812">Transmembrane</keyword>
<proteinExistence type="predicted"/>
<feature type="compositionally biased region" description="Low complexity" evidence="1">
    <location>
        <begin position="156"/>
        <end position="169"/>
    </location>
</feature>
<name>A0A9W8CMK0_9FUNG</name>
<evidence type="ECO:0000256" key="2">
    <source>
        <dbReference type="SAM" id="Phobius"/>
    </source>
</evidence>
<feature type="transmembrane region" description="Helical" evidence="2">
    <location>
        <begin position="41"/>
        <end position="62"/>
    </location>
</feature>
<keyword evidence="2" id="KW-0472">Membrane</keyword>
<keyword evidence="4" id="KW-1185">Reference proteome</keyword>
<protein>
    <submittedName>
        <fullName evidence="3">Uncharacterized protein</fullName>
    </submittedName>
</protein>
<feature type="region of interest" description="Disordered" evidence="1">
    <location>
        <begin position="153"/>
        <end position="177"/>
    </location>
</feature>
<evidence type="ECO:0000313" key="4">
    <source>
        <dbReference type="Proteomes" id="UP001145021"/>
    </source>
</evidence>
<evidence type="ECO:0000313" key="3">
    <source>
        <dbReference type="EMBL" id="KAJ1647719.1"/>
    </source>
</evidence>
<reference evidence="3" key="1">
    <citation type="submission" date="2022-07" db="EMBL/GenBank/DDBJ databases">
        <title>Phylogenomic reconstructions and comparative analyses of Kickxellomycotina fungi.</title>
        <authorList>
            <person name="Reynolds N.K."/>
            <person name="Stajich J.E."/>
            <person name="Barry K."/>
            <person name="Grigoriev I.V."/>
            <person name="Crous P."/>
            <person name="Smith M.E."/>
        </authorList>
    </citation>
    <scope>NUCLEOTIDE SEQUENCE</scope>
    <source>
        <strain evidence="3">NBRC 105413</strain>
    </source>
</reference>